<dbReference type="InterPro" id="IPR011990">
    <property type="entry name" value="TPR-like_helical_dom_sf"/>
</dbReference>
<sequence>TAIGHYQTIAEDSRTPEGTRWELYELLAVLYDDMGDASQALVWRQKLAGAGGQGEVESLSKMVDLQIETKDYKGACATLETLTRIDSAGRYSHFYRMSDLGDLSGDAAMALAGLEGMASCQPKDLETVAIIVQIHFNGDDLRAADRWLQQGLRQGPTNAQLRVLRGDLLARNEAPEDSVIAEYEVALGDPNWAAVAQQRIWQIRPPETEEEKLRKAFFGKSAAEDDDGN</sequence>
<feature type="non-terminal residue" evidence="1">
    <location>
        <position position="1"/>
    </location>
</feature>
<name>A0A382SL99_9ZZZZ</name>
<dbReference type="Gene3D" id="1.25.40.10">
    <property type="entry name" value="Tetratricopeptide repeat domain"/>
    <property type="match status" value="1"/>
</dbReference>
<reference evidence="1" key="1">
    <citation type="submission" date="2018-05" db="EMBL/GenBank/DDBJ databases">
        <authorList>
            <person name="Lanie J.A."/>
            <person name="Ng W.-L."/>
            <person name="Kazmierczak K.M."/>
            <person name="Andrzejewski T.M."/>
            <person name="Davidsen T.M."/>
            <person name="Wayne K.J."/>
            <person name="Tettelin H."/>
            <person name="Glass J.I."/>
            <person name="Rusch D."/>
            <person name="Podicherti R."/>
            <person name="Tsui H.-C.T."/>
            <person name="Winkler M.E."/>
        </authorList>
    </citation>
    <scope>NUCLEOTIDE SEQUENCE</scope>
</reference>
<protein>
    <submittedName>
        <fullName evidence="1">Uncharacterized protein</fullName>
    </submittedName>
</protein>
<dbReference type="AlphaFoldDB" id="A0A382SL99"/>
<gene>
    <name evidence="1" type="ORF">METZ01_LOCUS363099</name>
</gene>
<dbReference type="EMBL" id="UINC01129688">
    <property type="protein sequence ID" value="SVD10245.1"/>
    <property type="molecule type" value="Genomic_DNA"/>
</dbReference>
<evidence type="ECO:0000313" key="1">
    <source>
        <dbReference type="EMBL" id="SVD10245.1"/>
    </source>
</evidence>
<proteinExistence type="predicted"/>
<accession>A0A382SL99</accession>
<dbReference type="SUPFAM" id="SSF81901">
    <property type="entry name" value="HCP-like"/>
    <property type="match status" value="1"/>
</dbReference>
<organism evidence="1">
    <name type="scientific">marine metagenome</name>
    <dbReference type="NCBI Taxonomy" id="408172"/>
    <lineage>
        <taxon>unclassified sequences</taxon>
        <taxon>metagenomes</taxon>
        <taxon>ecological metagenomes</taxon>
    </lineage>
</organism>